<gene>
    <name evidence="2" type="ORF">K431DRAFT_282428</name>
</gene>
<protein>
    <submittedName>
        <fullName evidence="2">Uncharacterized protein</fullName>
    </submittedName>
</protein>
<reference evidence="2" key="1">
    <citation type="journal article" date="2020" name="Stud. Mycol.">
        <title>101 Dothideomycetes genomes: a test case for predicting lifestyles and emergence of pathogens.</title>
        <authorList>
            <person name="Haridas S."/>
            <person name="Albert R."/>
            <person name="Binder M."/>
            <person name="Bloem J."/>
            <person name="Labutti K."/>
            <person name="Salamov A."/>
            <person name="Andreopoulos B."/>
            <person name="Baker S."/>
            <person name="Barry K."/>
            <person name="Bills G."/>
            <person name="Bluhm B."/>
            <person name="Cannon C."/>
            <person name="Castanera R."/>
            <person name="Culley D."/>
            <person name="Daum C."/>
            <person name="Ezra D."/>
            <person name="Gonzalez J."/>
            <person name="Henrissat B."/>
            <person name="Kuo A."/>
            <person name="Liang C."/>
            <person name="Lipzen A."/>
            <person name="Lutzoni F."/>
            <person name="Magnuson J."/>
            <person name="Mondo S."/>
            <person name="Nolan M."/>
            <person name="Ohm R."/>
            <person name="Pangilinan J."/>
            <person name="Park H.-J."/>
            <person name="Ramirez L."/>
            <person name="Alfaro M."/>
            <person name="Sun H."/>
            <person name="Tritt A."/>
            <person name="Yoshinaga Y."/>
            <person name="Zwiers L.-H."/>
            <person name="Turgeon B."/>
            <person name="Goodwin S."/>
            <person name="Spatafora J."/>
            <person name="Crous P."/>
            <person name="Grigoriev I."/>
        </authorList>
    </citation>
    <scope>NUCLEOTIDE SEQUENCE</scope>
    <source>
        <strain evidence="2">CBS 116435</strain>
    </source>
</reference>
<keyword evidence="3" id="KW-1185">Reference proteome</keyword>
<proteinExistence type="predicted"/>
<sequence length="63" mass="6744">MATKAMRLKSQGSAGSGSGSIEISERRQVGDAEEMMEESVGSDGQRRAIGQPWWKSVGMDEGL</sequence>
<dbReference type="EMBL" id="MU003773">
    <property type="protein sequence ID" value="KAF2724158.1"/>
    <property type="molecule type" value="Genomic_DNA"/>
</dbReference>
<evidence type="ECO:0000313" key="2">
    <source>
        <dbReference type="EMBL" id="KAF2724158.1"/>
    </source>
</evidence>
<dbReference type="AlphaFoldDB" id="A0A9P4QBJ1"/>
<evidence type="ECO:0000313" key="3">
    <source>
        <dbReference type="Proteomes" id="UP000799441"/>
    </source>
</evidence>
<dbReference type="OrthoDB" id="3943818at2759"/>
<evidence type="ECO:0000256" key="1">
    <source>
        <dbReference type="SAM" id="MobiDB-lite"/>
    </source>
</evidence>
<dbReference type="Proteomes" id="UP000799441">
    <property type="component" value="Unassembled WGS sequence"/>
</dbReference>
<accession>A0A9P4QBJ1</accession>
<feature type="region of interest" description="Disordered" evidence="1">
    <location>
        <begin position="1"/>
        <end position="63"/>
    </location>
</feature>
<comment type="caution">
    <text evidence="2">The sequence shown here is derived from an EMBL/GenBank/DDBJ whole genome shotgun (WGS) entry which is preliminary data.</text>
</comment>
<name>A0A9P4QBJ1_9PEZI</name>
<organism evidence="2 3">
    <name type="scientific">Polychaeton citri CBS 116435</name>
    <dbReference type="NCBI Taxonomy" id="1314669"/>
    <lineage>
        <taxon>Eukaryota</taxon>
        <taxon>Fungi</taxon>
        <taxon>Dikarya</taxon>
        <taxon>Ascomycota</taxon>
        <taxon>Pezizomycotina</taxon>
        <taxon>Dothideomycetes</taxon>
        <taxon>Dothideomycetidae</taxon>
        <taxon>Capnodiales</taxon>
        <taxon>Capnodiaceae</taxon>
        <taxon>Polychaeton</taxon>
    </lineage>
</organism>